<accession>C0NW23</accession>
<dbReference type="HOGENOM" id="CLU_2319675_0_0_1"/>
<dbReference type="Proteomes" id="UP000001631">
    <property type="component" value="Unassembled WGS sequence"/>
</dbReference>
<name>C0NW23_AJECG</name>
<reference evidence="1" key="1">
    <citation type="submission" date="2009-02" db="EMBL/GenBank/DDBJ databases">
        <title>The Genome Sequence of Ajellomyces capsulatus strain G186AR.</title>
        <authorList>
            <consortium name="The Broad Institute Genome Sequencing Platform"/>
            <person name="Champion M."/>
            <person name="Cuomo C."/>
            <person name="Ma L.-J."/>
            <person name="Henn M.R."/>
            <person name="Sil A."/>
            <person name="Goldman B."/>
            <person name="Young S.K."/>
            <person name="Kodira C.D."/>
            <person name="Zeng Q."/>
            <person name="Koehrsen M."/>
            <person name="Alvarado L."/>
            <person name="Berlin A."/>
            <person name="Borenstein D."/>
            <person name="Chen Z."/>
            <person name="Engels R."/>
            <person name="Freedman E."/>
            <person name="Gellesch M."/>
            <person name="Goldberg J."/>
            <person name="Griggs A."/>
            <person name="Gujja S."/>
            <person name="Heiman D."/>
            <person name="Hepburn T."/>
            <person name="Howarth C."/>
            <person name="Jen D."/>
            <person name="Larson L."/>
            <person name="Lewis B."/>
            <person name="Mehta T."/>
            <person name="Park D."/>
            <person name="Pearson M."/>
            <person name="Roberts A."/>
            <person name="Saif S."/>
            <person name="Shea T."/>
            <person name="Shenoy N."/>
            <person name="Sisk P."/>
            <person name="Stolte C."/>
            <person name="Sykes S."/>
            <person name="Walk T."/>
            <person name="White J."/>
            <person name="Yandava C."/>
            <person name="Klein B."/>
            <person name="McEwen J.G."/>
            <person name="Puccia R."/>
            <person name="Goldman G.H."/>
            <person name="Felipe M.S."/>
            <person name="Nino-Vega G."/>
            <person name="San-Blas G."/>
            <person name="Taylor J."/>
            <person name="Mendoza L."/>
            <person name="Galagan J."/>
            <person name="Nusbaum C."/>
            <person name="Birren B."/>
        </authorList>
    </citation>
    <scope>NUCLEOTIDE SEQUENCE</scope>
    <source>
        <strain evidence="1">G186AR</strain>
    </source>
</reference>
<gene>
    <name evidence="1" type="ORF">HCBG_07353</name>
</gene>
<organism evidence="1 2">
    <name type="scientific">Ajellomyces capsulatus (strain G186AR / H82 / ATCC MYA-2454 / RMSCC 2432)</name>
    <name type="common">Darling's disease fungus</name>
    <name type="synonym">Histoplasma capsulatum</name>
    <dbReference type="NCBI Taxonomy" id="447093"/>
    <lineage>
        <taxon>Eukaryota</taxon>
        <taxon>Fungi</taxon>
        <taxon>Dikarya</taxon>
        <taxon>Ascomycota</taxon>
        <taxon>Pezizomycotina</taxon>
        <taxon>Eurotiomycetes</taxon>
        <taxon>Eurotiomycetidae</taxon>
        <taxon>Onygenales</taxon>
        <taxon>Ajellomycetaceae</taxon>
        <taxon>Histoplasma</taxon>
    </lineage>
</organism>
<evidence type="ECO:0000313" key="2">
    <source>
        <dbReference type="Proteomes" id="UP000001631"/>
    </source>
</evidence>
<dbReference type="GeneID" id="69040369"/>
<dbReference type="EMBL" id="GG663374">
    <property type="protein sequence ID" value="EEH04128.1"/>
    <property type="molecule type" value="Genomic_DNA"/>
</dbReference>
<dbReference type="AlphaFoldDB" id="C0NW23"/>
<proteinExistence type="predicted"/>
<sequence>MRNYVPGTTLIINYDYWVILFPLVHRKIAETGMPYKTLTSSQIRGIDDSERYQNVIMVVVQTGLRLILGKIVYLVECQSYALDHAPVLCMKNGEVESIF</sequence>
<evidence type="ECO:0000313" key="1">
    <source>
        <dbReference type="EMBL" id="EEH04128.1"/>
    </source>
</evidence>
<dbReference type="RefSeq" id="XP_045284609.1">
    <property type="nucleotide sequence ID" value="XM_045434402.1"/>
</dbReference>
<keyword evidence="2" id="KW-1185">Reference proteome</keyword>
<dbReference type="InParanoid" id="C0NW23"/>
<protein>
    <submittedName>
        <fullName evidence="1">Uncharacterized protein</fullName>
    </submittedName>
</protein>